<feature type="compositionally biased region" description="Basic residues" evidence="1">
    <location>
        <begin position="189"/>
        <end position="201"/>
    </location>
</feature>
<dbReference type="EMBL" id="JAWMAJ010000382">
    <property type="protein sequence ID" value="MDV7223851.1"/>
    <property type="molecule type" value="Genomic_DNA"/>
</dbReference>
<feature type="non-terminal residue" evidence="3">
    <location>
        <position position="214"/>
    </location>
</feature>
<sequence length="214" mass="22959">MAVPWRDLPGRIPAWLRAHDPGLVATRRAARTALVMPALFALCSQVLHSATMATYAAFGSFSMLLLVEFTGPMVQRLRAHAGLAVAWAVLICVGTLVARTTWLAVAVMVVVGFLVLFSGVVSSVLAGATTALLLAFILPVTSPAPLSQLPERLERPETLFRAGEVVLGRVEPAGRGADQSEGDQEPRDRLHRGRGRGRQQRRRLVLGCSPLAPV</sequence>
<evidence type="ECO:0000256" key="2">
    <source>
        <dbReference type="SAM" id="Phobius"/>
    </source>
</evidence>
<evidence type="ECO:0008006" key="5">
    <source>
        <dbReference type="Google" id="ProtNLM"/>
    </source>
</evidence>
<gene>
    <name evidence="3" type="ORF">R5A26_48850</name>
</gene>
<keyword evidence="4" id="KW-1185">Reference proteome</keyword>
<evidence type="ECO:0000256" key="1">
    <source>
        <dbReference type="SAM" id="MobiDB-lite"/>
    </source>
</evidence>
<protein>
    <recommendedName>
        <fullName evidence="5">Integral membrane protein</fullName>
    </recommendedName>
</protein>
<keyword evidence="2" id="KW-0812">Transmembrane</keyword>
<proteinExistence type="predicted"/>
<comment type="caution">
    <text evidence="3">The sequence shown here is derived from an EMBL/GenBank/DDBJ whole genome shotgun (WGS) entry which is preliminary data.</text>
</comment>
<accession>A0ABU4FV58</accession>
<feature type="region of interest" description="Disordered" evidence="1">
    <location>
        <begin position="173"/>
        <end position="201"/>
    </location>
</feature>
<keyword evidence="2" id="KW-1133">Transmembrane helix</keyword>
<evidence type="ECO:0000313" key="4">
    <source>
        <dbReference type="Proteomes" id="UP001187346"/>
    </source>
</evidence>
<name>A0ABU4FV58_9ACTN</name>
<feature type="transmembrane region" description="Helical" evidence="2">
    <location>
        <begin position="79"/>
        <end position="98"/>
    </location>
</feature>
<reference evidence="3 4" key="1">
    <citation type="submission" date="2023-10" db="EMBL/GenBank/DDBJ databases">
        <title>Characterization of rhizosphere-enriched actinobacteria from wheat plants lab-grown on chernevaya soil.</title>
        <authorList>
            <person name="Tikhonova E.N."/>
            <person name="Konopkin A."/>
            <person name="Kravchenko I.K."/>
        </authorList>
    </citation>
    <scope>NUCLEOTIDE SEQUENCE [LARGE SCALE GENOMIC DNA]</scope>
    <source>
        <strain evidence="3 4">RR29</strain>
    </source>
</reference>
<dbReference type="Proteomes" id="UP001187346">
    <property type="component" value="Unassembled WGS sequence"/>
</dbReference>
<keyword evidence="2" id="KW-0472">Membrane</keyword>
<organism evidence="3 4">
    <name type="scientific">Streptomyces prunicolor</name>
    <dbReference type="NCBI Taxonomy" id="67348"/>
    <lineage>
        <taxon>Bacteria</taxon>
        <taxon>Bacillati</taxon>
        <taxon>Actinomycetota</taxon>
        <taxon>Actinomycetes</taxon>
        <taxon>Kitasatosporales</taxon>
        <taxon>Streptomycetaceae</taxon>
        <taxon>Streptomyces</taxon>
    </lineage>
</organism>
<feature type="transmembrane region" description="Helical" evidence="2">
    <location>
        <begin position="104"/>
        <end position="137"/>
    </location>
</feature>
<evidence type="ECO:0000313" key="3">
    <source>
        <dbReference type="EMBL" id="MDV7223851.1"/>
    </source>
</evidence>
<feature type="transmembrane region" description="Helical" evidence="2">
    <location>
        <begin position="46"/>
        <end position="67"/>
    </location>
</feature>